<keyword evidence="8 12" id="KW-0175">Coiled coil</keyword>
<feature type="region of interest" description="Disordered" evidence="13">
    <location>
        <begin position="880"/>
        <end position="960"/>
    </location>
</feature>
<dbReference type="Proteomes" id="UP000286415">
    <property type="component" value="Unassembled WGS sequence"/>
</dbReference>
<dbReference type="InterPro" id="IPR043446">
    <property type="entry name" value="Neurabin-like"/>
</dbReference>
<keyword evidence="16" id="KW-1185">Reference proteome</keyword>
<feature type="region of interest" description="Disordered" evidence="13">
    <location>
        <begin position="458"/>
        <end position="488"/>
    </location>
</feature>
<dbReference type="EMBL" id="NIRI02000010">
    <property type="protein sequence ID" value="KAG5453640.1"/>
    <property type="molecule type" value="Genomic_DNA"/>
</dbReference>
<dbReference type="AlphaFoldDB" id="A0A8T1MX70"/>
<dbReference type="GO" id="GO:0031175">
    <property type="term" value="P:neuron projection development"/>
    <property type="evidence" value="ECO:0007669"/>
    <property type="project" value="TreeGrafter"/>
</dbReference>
<keyword evidence="3" id="KW-0963">Cytoplasm</keyword>
<dbReference type="SUPFAM" id="SSF50156">
    <property type="entry name" value="PDZ domain-like"/>
    <property type="match status" value="1"/>
</dbReference>
<keyword evidence="6" id="KW-0524">Neurogenesis</keyword>
<feature type="region of interest" description="Disordered" evidence="13">
    <location>
        <begin position="977"/>
        <end position="1009"/>
    </location>
</feature>
<feature type="region of interest" description="Disordered" evidence="13">
    <location>
        <begin position="641"/>
        <end position="673"/>
    </location>
</feature>
<evidence type="ECO:0000256" key="4">
    <source>
        <dbReference type="ARBA" id="ARBA00022553"/>
    </source>
</evidence>
<feature type="domain" description="PDZ" evidence="14">
    <location>
        <begin position="540"/>
        <end position="628"/>
    </location>
</feature>
<keyword evidence="5" id="KW-0221">Differentiation</keyword>
<dbReference type="InterPro" id="IPR040645">
    <property type="entry name" value="Neurabin-1/2_PDZ"/>
</dbReference>
<dbReference type="Pfam" id="PF00595">
    <property type="entry name" value="PDZ"/>
    <property type="match status" value="1"/>
</dbReference>
<dbReference type="InterPro" id="IPR001478">
    <property type="entry name" value="PDZ"/>
</dbReference>
<dbReference type="GO" id="GO:0051015">
    <property type="term" value="F:actin filament binding"/>
    <property type="evidence" value="ECO:0007669"/>
    <property type="project" value="TreeGrafter"/>
</dbReference>
<feature type="compositionally biased region" description="Polar residues" evidence="13">
    <location>
        <begin position="880"/>
        <end position="897"/>
    </location>
</feature>
<feature type="compositionally biased region" description="Basic and acidic residues" evidence="13">
    <location>
        <begin position="1137"/>
        <end position="1146"/>
    </location>
</feature>
<proteinExistence type="predicted"/>
<feature type="coiled-coil region" evidence="12">
    <location>
        <begin position="814"/>
        <end position="841"/>
    </location>
</feature>
<dbReference type="PANTHER" id="PTHR16154:SF6">
    <property type="entry name" value="SPINOPHILIN, ISOFORM J"/>
    <property type="match status" value="1"/>
</dbReference>
<dbReference type="PROSITE" id="PS50106">
    <property type="entry name" value="PDZ"/>
    <property type="match status" value="1"/>
</dbReference>
<evidence type="ECO:0000256" key="13">
    <source>
        <dbReference type="SAM" id="MobiDB-lite"/>
    </source>
</evidence>
<dbReference type="OrthoDB" id="62701at2759"/>
<keyword evidence="2" id="KW-0217">Developmental protein</keyword>
<evidence type="ECO:0000256" key="12">
    <source>
        <dbReference type="SAM" id="Coils"/>
    </source>
</evidence>
<dbReference type="GO" id="GO:0014069">
    <property type="term" value="C:postsynaptic density"/>
    <property type="evidence" value="ECO:0007669"/>
    <property type="project" value="TreeGrafter"/>
</dbReference>
<evidence type="ECO:0000259" key="14">
    <source>
        <dbReference type="PROSITE" id="PS50106"/>
    </source>
</evidence>
<feature type="compositionally biased region" description="Polar residues" evidence="13">
    <location>
        <begin position="208"/>
        <end position="240"/>
    </location>
</feature>
<evidence type="ECO:0000256" key="7">
    <source>
        <dbReference type="ARBA" id="ARBA00023018"/>
    </source>
</evidence>
<dbReference type="PANTHER" id="PTHR16154">
    <property type="entry name" value="NEURABIN"/>
    <property type="match status" value="1"/>
</dbReference>
<feature type="region of interest" description="Disordered" evidence="13">
    <location>
        <begin position="1030"/>
        <end position="1146"/>
    </location>
</feature>
<feature type="region of interest" description="Disordered" evidence="13">
    <location>
        <begin position="717"/>
        <end position="766"/>
    </location>
</feature>
<organism evidence="15 16">
    <name type="scientific">Clonorchis sinensis</name>
    <name type="common">Chinese liver fluke</name>
    <dbReference type="NCBI Taxonomy" id="79923"/>
    <lineage>
        <taxon>Eukaryota</taxon>
        <taxon>Metazoa</taxon>
        <taxon>Spiralia</taxon>
        <taxon>Lophotrochozoa</taxon>
        <taxon>Platyhelminthes</taxon>
        <taxon>Trematoda</taxon>
        <taxon>Digenea</taxon>
        <taxon>Opisthorchiida</taxon>
        <taxon>Opisthorchiata</taxon>
        <taxon>Opisthorchiidae</taxon>
        <taxon>Clonorchis</taxon>
    </lineage>
</organism>
<feature type="compositionally biased region" description="Polar residues" evidence="13">
    <location>
        <begin position="284"/>
        <end position="297"/>
    </location>
</feature>
<comment type="subcellular location">
    <subcellularLocation>
        <location evidence="1">Cytoplasm</location>
        <location evidence="1">Cytoskeleton</location>
    </subcellularLocation>
    <subcellularLocation>
        <location evidence="11">Synapse</location>
    </subcellularLocation>
</comment>
<dbReference type="Pfam" id="PF17817">
    <property type="entry name" value="PDZ_5"/>
    <property type="match status" value="1"/>
</dbReference>
<keyword evidence="7" id="KW-0770">Synapse</keyword>
<dbReference type="GO" id="GO:0007015">
    <property type="term" value="P:actin filament organization"/>
    <property type="evidence" value="ECO:0007669"/>
    <property type="project" value="TreeGrafter"/>
</dbReference>
<evidence type="ECO:0000256" key="8">
    <source>
        <dbReference type="ARBA" id="ARBA00023054"/>
    </source>
</evidence>
<dbReference type="GO" id="GO:0005737">
    <property type="term" value="C:cytoplasm"/>
    <property type="evidence" value="ECO:0007669"/>
    <property type="project" value="TreeGrafter"/>
</dbReference>
<evidence type="ECO:0000256" key="1">
    <source>
        <dbReference type="ARBA" id="ARBA00004245"/>
    </source>
</evidence>
<keyword evidence="10" id="KW-0206">Cytoskeleton</keyword>
<keyword evidence="9" id="KW-0009">Actin-binding</keyword>
<evidence type="ECO:0000256" key="10">
    <source>
        <dbReference type="ARBA" id="ARBA00023212"/>
    </source>
</evidence>
<feature type="region of interest" description="Disordered" evidence="13">
    <location>
        <begin position="91"/>
        <end position="143"/>
    </location>
</feature>
<dbReference type="GO" id="GO:0015629">
    <property type="term" value="C:actin cytoskeleton"/>
    <property type="evidence" value="ECO:0007669"/>
    <property type="project" value="TreeGrafter"/>
</dbReference>
<evidence type="ECO:0000313" key="15">
    <source>
        <dbReference type="EMBL" id="KAG5453640.1"/>
    </source>
</evidence>
<evidence type="ECO:0000256" key="5">
    <source>
        <dbReference type="ARBA" id="ARBA00022782"/>
    </source>
</evidence>
<evidence type="ECO:0000256" key="9">
    <source>
        <dbReference type="ARBA" id="ARBA00023203"/>
    </source>
</evidence>
<sequence length="1146" mass="122404">MLSSVRRSEMSANPNIDAVGLDKKISRVLRLRDMFQTGIIRPIEEIDDPATPPMPTSDKQISDERLRFLRTLPGSPPLSTLRAHQANFAKTQTTGTKNLNKDPSLPNGTGPIAPSRPSTLAPDPSSPIPPATPPKPSYLPLDILPPANRPTAFFKSKVSSELQKSIAIFESGNTSQPATQNGPAKPVRVTSKPPGKTKGTLEARRNVFQPSTRTDTLQTSAQPQQRRGLSSAQRESSFTISIPPRQSVPETNAHTTVVPNRNGSSQPALSLQIPPTGFPCGGSTPKSSPLSAGVSDSDQNETEYESVESYKPGLSLAGPGRLSSWQGTSELNRISPSAPGSESVQDFIVQSNAFRTSPNYMLEAAHLDHAMPTLQHAETIAVTTPDEDDDSDGVLERPTCPVPNLPVPASLKVVAVDPEGVHILEDGNFVYAVPGLPGHMDSSSDESNVVQMRSCKVPNRSNDAAGKHSQKSSPEGNGSLLPDSSHDSLSKRVRFSGDPILIFSTYSTSEYDRRNDEVDPLAASAEYELEKHLEEMDLFNVDLQKSAQGLGISILGLGVDNVGGEQKLGIFIKALTPGGAAEANGKIMVYDQIVEVDGISLVGVSQQFAAQTLRSTKDVVHFVLAREKDPANSRIAQLLAEQEQDEVERAPNPVERSPNQREEPKVQEERLPRDDSLEALHKMLAEAQNAFRHSETPLSDDEVTDLSAVGPDTSLRETEHSADAFPQTVGTSSPATDLDRSGLSDSPGPRSALKGTATAASTKRRQDALQQLIRSAEERAQSESGEVSLPPLIPGVDKLTWILANDLYDCHAQLLKTQSQLQLLEQRLATQEAAAEEAIERLCLQCRHVELRLNETHSRLNEYVQAHQEGRLLFTDITASPQTASNGHSPNVTSPCKTVSKADNADSSLPPNDLTLKAAAGPGHSKPELGGVEDAGDQDTQDHTPQAAPADVTTSATTDEVATWSQKQVQDRARLISSGGLSNRRPRTRVVINPPPTLPTEPSVSTASSSSDVTYVQSVTQHLLFPVPTGGQSASPVASPATPPKVEVDVRGAGDIPSMMDDSSKSPDTAPSSATRTPGLNDSSHSSPAVSSTMGTPDSAASRISSHKAMGIQLPGLSPGMLQGIHLRRRSPTPDQPPKDDPGSKP</sequence>
<feature type="region of interest" description="Disordered" evidence="13">
    <location>
        <begin position="169"/>
        <end position="312"/>
    </location>
</feature>
<accession>A0A8T1MX70</accession>
<evidence type="ECO:0000256" key="2">
    <source>
        <dbReference type="ARBA" id="ARBA00022473"/>
    </source>
</evidence>
<feature type="compositionally biased region" description="Pro residues" evidence="13">
    <location>
        <begin position="124"/>
        <end position="137"/>
    </location>
</feature>
<dbReference type="GO" id="GO:0030425">
    <property type="term" value="C:dendrite"/>
    <property type="evidence" value="ECO:0007669"/>
    <property type="project" value="TreeGrafter"/>
</dbReference>
<feature type="compositionally biased region" description="Polar residues" evidence="13">
    <location>
        <begin position="171"/>
        <end position="182"/>
    </location>
</feature>
<comment type="caution">
    <text evidence="15">The sequence shown here is derived from an EMBL/GenBank/DDBJ whole genome shotgun (WGS) entry which is preliminary data.</text>
</comment>
<dbReference type="InterPro" id="IPR036034">
    <property type="entry name" value="PDZ_sf"/>
</dbReference>
<gene>
    <name evidence="15" type="ORF">CSKR_201791</name>
</gene>
<keyword evidence="4" id="KW-0597">Phosphoprotein</keyword>
<evidence type="ECO:0000256" key="11">
    <source>
        <dbReference type="ARBA" id="ARBA00034103"/>
    </source>
</evidence>
<dbReference type="SMART" id="SM00228">
    <property type="entry name" value="PDZ"/>
    <property type="match status" value="1"/>
</dbReference>
<reference evidence="15 16" key="1">
    <citation type="journal article" date="2018" name="Biotechnol. Adv.">
        <title>Improved genomic resources and new bioinformatic workflow for the carcinogenic parasite Clonorchis sinensis: Biotechnological implications.</title>
        <authorList>
            <person name="Wang D."/>
            <person name="Korhonen P.K."/>
            <person name="Gasser R.B."/>
            <person name="Young N.D."/>
        </authorList>
    </citation>
    <scope>NUCLEOTIDE SEQUENCE [LARGE SCALE GENOMIC DNA]</scope>
    <source>
        <strain evidence="15">Cs-k2</strain>
    </source>
</reference>
<evidence type="ECO:0000313" key="16">
    <source>
        <dbReference type="Proteomes" id="UP000286415"/>
    </source>
</evidence>
<dbReference type="GO" id="GO:0019722">
    <property type="term" value="P:calcium-mediated signaling"/>
    <property type="evidence" value="ECO:0007669"/>
    <property type="project" value="TreeGrafter"/>
</dbReference>
<protein>
    <submittedName>
        <fullName evidence="15">Neurabin-1</fullName>
    </submittedName>
</protein>
<dbReference type="Gene3D" id="2.30.42.10">
    <property type="match status" value="1"/>
</dbReference>
<feature type="compositionally biased region" description="Polar residues" evidence="13">
    <location>
        <begin position="1069"/>
        <end position="1096"/>
    </location>
</feature>
<dbReference type="FunFam" id="2.30.42.10:FF:000010">
    <property type="entry name" value="Neurabin-1 isoform 1"/>
    <property type="match status" value="1"/>
</dbReference>
<reference evidence="15 16" key="2">
    <citation type="journal article" date="2021" name="Genomics">
        <title>High-quality reference genome for Clonorchis sinensis.</title>
        <authorList>
            <person name="Young N.D."/>
            <person name="Stroehlein A.J."/>
            <person name="Kinkar L."/>
            <person name="Wang T."/>
            <person name="Sohn W.M."/>
            <person name="Chang B.C.H."/>
            <person name="Kaur P."/>
            <person name="Weisz D."/>
            <person name="Dudchenko O."/>
            <person name="Aiden E.L."/>
            <person name="Korhonen P.K."/>
            <person name="Gasser R.B."/>
        </authorList>
    </citation>
    <scope>NUCLEOTIDE SEQUENCE [LARGE SCALE GENOMIC DNA]</scope>
    <source>
        <strain evidence="15">Cs-k2</strain>
    </source>
</reference>
<feature type="compositionally biased region" description="Basic and acidic residues" evidence="13">
    <location>
        <begin position="658"/>
        <end position="673"/>
    </location>
</feature>
<feature type="compositionally biased region" description="Polar residues" evidence="13">
    <location>
        <begin position="248"/>
        <end position="269"/>
    </location>
</feature>
<evidence type="ECO:0000256" key="6">
    <source>
        <dbReference type="ARBA" id="ARBA00022902"/>
    </source>
</evidence>
<evidence type="ECO:0000256" key="3">
    <source>
        <dbReference type="ARBA" id="ARBA00022490"/>
    </source>
</evidence>
<name>A0A8T1MX70_CLOSI</name>